<dbReference type="GO" id="GO:0006508">
    <property type="term" value="P:proteolysis"/>
    <property type="evidence" value="ECO:0007669"/>
    <property type="project" value="UniProtKB-KW"/>
</dbReference>
<evidence type="ECO:0000256" key="4">
    <source>
        <dbReference type="ARBA" id="ARBA00022670"/>
    </source>
</evidence>
<dbReference type="GO" id="GO:0009002">
    <property type="term" value="F:serine-type D-Ala-D-Ala carboxypeptidase activity"/>
    <property type="evidence" value="ECO:0007669"/>
    <property type="project" value="UniProtKB-EC"/>
</dbReference>
<evidence type="ECO:0000259" key="16">
    <source>
        <dbReference type="Pfam" id="PF00905"/>
    </source>
</evidence>
<evidence type="ECO:0008006" key="20">
    <source>
        <dbReference type="Google" id="ProtNLM"/>
    </source>
</evidence>
<feature type="compositionally biased region" description="Low complexity" evidence="14">
    <location>
        <begin position="685"/>
        <end position="697"/>
    </location>
</feature>
<dbReference type="SUPFAM" id="SSF56601">
    <property type="entry name" value="beta-lactamase/transpeptidase-like"/>
    <property type="match status" value="1"/>
</dbReference>
<dbReference type="InterPro" id="IPR012338">
    <property type="entry name" value="Beta-lactam/transpept-like"/>
</dbReference>
<evidence type="ECO:0000256" key="8">
    <source>
        <dbReference type="ARBA" id="ARBA00022960"/>
    </source>
</evidence>
<evidence type="ECO:0000313" key="19">
    <source>
        <dbReference type="Proteomes" id="UP001431656"/>
    </source>
</evidence>
<keyword evidence="15" id="KW-0472">Membrane</keyword>
<evidence type="ECO:0000313" key="18">
    <source>
        <dbReference type="EMBL" id="BEH02008.1"/>
    </source>
</evidence>
<evidence type="ECO:0000256" key="9">
    <source>
        <dbReference type="ARBA" id="ARBA00022984"/>
    </source>
</evidence>
<evidence type="ECO:0000256" key="1">
    <source>
        <dbReference type="ARBA" id="ARBA00007090"/>
    </source>
</evidence>
<protein>
    <recommendedName>
        <fullName evidence="20">Penicillin-insensitive transglycosylase</fullName>
    </recommendedName>
</protein>
<dbReference type="Pfam" id="PF00905">
    <property type="entry name" value="Transpeptidase"/>
    <property type="match status" value="1"/>
</dbReference>
<organism evidence="18 19">
    <name type="scientific">Brooklawnia propionicigenes</name>
    <dbReference type="NCBI Taxonomy" id="3041175"/>
    <lineage>
        <taxon>Bacteria</taxon>
        <taxon>Bacillati</taxon>
        <taxon>Actinomycetota</taxon>
        <taxon>Actinomycetes</taxon>
        <taxon>Propionibacteriales</taxon>
        <taxon>Propionibacteriaceae</taxon>
        <taxon>Brooklawnia</taxon>
    </lineage>
</organism>
<name>A0AAN0MG23_9ACTN</name>
<dbReference type="InterPro" id="IPR050396">
    <property type="entry name" value="Glycosyltr_51/Transpeptidase"/>
</dbReference>
<dbReference type="InterPro" id="IPR001460">
    <property type="entry name" value="PCN-bd_Tpept"/>
</dbReference>
<keyword evidence="7" id="KW-0378">Hydrolase</keyword>
<feature type="transmembrane region" description="Helical" evidence="15">
    <location>
        <begin position="32"/>
        <end position="55"/>
    </location>
</feature>
<evidence type="ECO:0000256" key="14">
    <source>
        <dbReference type="SAM" id="MobiDB-lite"/>
    </source>
</evidence>
<proteinExistence type="inferred from homology"/>
<evidence type="ECO:0000256" key="6">
    <source>
        <dbReference type="ARBA" id="ARBA00022679"/>
    </source>
</evidence>
<dbReference type="PANTHER" id="PTHR32282">
    <property type="entry name" value="BINDING PROTEIN TRANSPEPTIDASE, PUTATIVE-RELATED"/>
    <property type="match status" value="1"/>
</dbReference>
<keyword evidence="8" id="KW-0133">Cell shape</keyword>
<dbReference type="Gene3D" id="1.10.3810.10">
    <property type="entry name" value="Biosynthetic peptidoglycan transglycosylase-like"/>
    <property type="match status" value="1"/>
</dbReference>
<dbReference type="RefSeq" id="WP_286268318.1">
    <property type="nucleotide sequence ID" value="NZ_AP028056.1"/>
</dbReference>
<keyword evidence="9" id="KW-0573">Peptidoglycan synthesis</keyword>
<feature type="region of interest" description="Disordered" evidence="14">
    <location>
        <begin position="1"/>
        <end position="26"/>
    </location>
</feature>
<dbReference type="EMBL" id="AP028056">
    <property type="protein sequence ID" value="BEH02008.1"/>
    <property type="molecule type" value="Genomic_DNA"/>
</dbReference>
<evidence type="ECO:0000256" key="13">
    <source>
        <dbReference type="ARBA" id="ARBA00049902"/>
    </source>
</evidence>
<dbReference type="AlphaFoldDB" id="A0AAN0MG23"/>
<keyword evidence="11" id="KW-0961">Cell wall biogenesis/degradation</keyword>
<evidence type="ECO:0000256" key="3">
    <source>
        <dbReference type="ARBA" id="ARBA00022645"/>
    </source>
</evidence>
<feature type="compositionally biased region" description="Low complexity" evidence="14">
    <location>
        <begin position="722"/>
        <end position="731"/>
    </location>
</feature>
<keyword evidence="15" id="KW-1133">Transmembrane helix</keyword>
<evidence type="ECO:0000256" key="2">
    <source>
        <dbReference type="ARBA" id="ARBA00007739"/>
    </source>
</evidence>
<evidence type="ECO:0000256" key="11">
    <source>
        <dbReference type="ARBA" id="ARBA00023316"/>
    </source>
</evidence>
<evidence type="ECO:0000256" key="7">
    <source>
        <dbReference type="ARBA" id="ARBA00022801"/>
    </source>
</evidence>
<feature type="region of interest" description="Disordered" evidence="14">
    <location>
        <begin position="677"/>
        <end position="746"/>
    </location>
</feature>
<feature type="domain" description="Glycosyl transferase family 51" evidence="17">
    <location>
        <begin position="88"/>
        <end position="257"/>
    </location>
</feature>
<keyword evidence="15" id="KW-0812">Transmembrane</keyword>
<keyword evidence="19" id="KW-1185">Reference proteome</keyword>
<sequence>MAEKAKSPKRAAKPGKSGNSAKKDKGGPLGRVAKIAGIVVLALLLIAAVIGIVFYERTELPDPNADFTTQTTRLYFRDGTSELGSLAIQNRTNISYDDMPQSIKDAVVAAEDRTFWTNQGVDLKGMGRAFWGILTNREISGGGSTITQQYIKIRYLTSDQTFSRKFTELALAIKMDNTASKEEVLEGYLNTIYFGRGAYGIEAAAQAYFNVSAADLTIDQSAALAAMVNTPSTLDPASGDNARQALLQRYNYVIDGMLDPIGSITQEQHDQYYNQLPEFPDIPVSDVYGGPNGFLIEMATSELEAQGFTPEQINGGGLTIITTVDARMQQAAIDAAESTVQRAVDNAYYITDDEGNRVKPSADDLHVGLASIDVGTGGILALYGGSDFVSNSRNWATTPRYAASTFKVWGAVAGLRNGFGLSSTLRGSTYTPEGDTEPVQNDSAYNYGTVTLQKAIQDSINTSFVDLIARIPNGTEELIRAANDAGIPEDDSWAPQVNRMVLGEGEVTALDNATGYATLAGNGVRNETHIVAEVRDASGNVVYSGNSEGVQAIETPVAQDLSYALSGAVAGSTVSAVDGRDVAGKTGTEGIAVGQDGATKQITRSAWLCGYTKQIATAVVMVAGDDGNQNLDVYARPGSGAFYGAGYPTDVWNSYMAVATDGLPFVDFDPPANIQPTVRNTLPVTSATSAAPQPTETTEPEETSAPETTRPVETTEEPEPTGPETTAPETTEAPEPEEPTRTGRSG</sequence>
<dbReference type="GO" id="GO:0008658">
    <property type="term" value="F:penicillin binding"/>
    <property type="evidence" value="ECO:0007669"/>
    <property type="project" value="InterPro"/>
</dbReference>
<comment type="catalytic activity">
    <reaction evidence="13">
        <text>[GlcNAc-(1-&gt;4)-Mur2Ac(oyl-L-Ala-gamma-D-Glu-L-Lys-D-Ala-D-Ala)](n)-di-trans,octa-cis-undecaprenyl diphosphate + beta-D-GlcNAc-(1-&gt;4)-Mur2Ac(oyl-L-Ala-gamma-D-Glu-L-Lys-D-Ala-D-Ala)-di-trans,octa-cis-undecaprenyl diphosphate = [GlcNAc-(1-&gt;4)-Mur2Ac(oyl-L-Ala-gamma-D-Glu-L-Lys-D-Ala-D-Ala)](n+1)-di-trans,octa-cis-undecaprenyl diphosphate + di-trans,octa-cis-undecaprenyl diphosphate + H(+)</text>
        <dbReference type="Rhea" id="RHEA:23708"/>
        <dbReference type="Rhea" id="RHEA-COMP:9602"/>
        <dbReference type="Rhea" id="RHEA-COMP:9603"/>
        <dbReference type="ChEBI" id="CHEBI:15378"/>
        <dbReference type="ChEBI" id="CHEBI:58405"/>
        <dbReference type="ChEBI" id="CHEBI:60033"/>
        <dbReference type="ChEBI" id="CHEBI:78435"/>
        <dbReference type="EC" id="2.4.99.28"/>
    </reaction>
</comment>
<evidence type="ECO:0000259" key="17">
    <source>
        <dbReference type="Pfam" id="PF00912"/>
    </source>
</evidence>
<comment type="similarity">
    <text evidence="2">In the N-terminal section; belongs to the glycosyltransferase 51 family.</text>
</comment>
<dbReference type="GO" id="GO:0030288">
    <property type="term" value="C:outer membrane-bounded periplasmic space"/>
    <property type="evidence" value="ECO:0007669"/>
    <property type="project" value="TreeGrafter"/>
</dbReference>
<dbReference type="GO" id="GO:0071555">
    <property type="term" value="P:cell wall organization"/>
    <property type="evidence" value="ECO:0007669"/>
    <property type="project" value="UniProtKB-KW"/>
</dbReference>
<accession>A0AAN0MG23</accession>
<keyword evidence="10" id="KW-0511">Multifunctional enzyme</keyword>
<dbReference type="Gene3D" id="3.40.710.10">
    <property type="entry name" value="DD-peptidase/beta-lactamase superfamily"/>
    <property type="match status" value="1"/>
</dbReference>
<dbReference type="PANTHER" id="PTHR32282:SF34">
    <property type="entry name" value="PENICILLIN-BINDING PROTEIN 1A"/>
    <property type="match status" value="1"/>
</dbReference>
<dbReference type="Proteomes" id="UP001431656">
    <property type="component" value="Chromosome"/>
</dbReference>
<dbReference type="InterPro" id="IPR023346">
    <property type="entry name" value="Lysozyme-like_dom_sf"/>
</dbReference>
<gene>
    <name evidence="18" type="ORF">brsh051_12890</name>
</gene>
<keyword evidence="4" id="KW-0645">Protease</keyword>
<keyword evidence="3" id="KW-0121">Carboxypeptidase</keyword>
<keyword evidence="6" id="KW-0808">Transferase</keyword>
<evidence type="ECO:0000256" key="15">
    <source>
        <dbReference type="SAM" id="Phobius"/>
    </source>
</evidence>
<dbReference type="InterPro" id="IPR001264">
    <property type="entry name" value="Glyco_trans_51"/>
</dbReference>
<dbReference type="Pfam" id="PF00912">
    <property type="entry name" value="Transgly"/>
    <property type="match status" value="1"/>
</dbReference>
<dbReference type="GO" id="GO:0009252">
    <property type="term" value="P:peptidoglycan biosynthetic process"/>
    <property type="evidence" value="ECO:0007669"/>
    <property type="project" value="UniProtKB-KW"/>
</dbReference>
<evidence type="ECO:0000256" key="12">
    <source>
        <dbReference type="ARBA" id="ARBA00034000"/>
    </source>
</evidence>
<reference evidence="18" key="1">
    <citation type="journal article" date="2024" name="Int. J. Syst. Evol. Microbiol.">
        <title>Brooklawnia propionicigenes sp. nov., a facultatively anaerobic, propionate-producing bacterium isolated from a methanogenic reactor treating waste from cattle farms.</title>
        <authorList>
            <person name="Akita Y."/>
            <person name="Ueki A."/>
            <person name="Tonouchi A."/>
            <person name="Sugawara Y."/>
            <person name="Honma S."/>
            <person name="Kaku N."/>
            <person name="Ueki K."/>
        </authorList>
    </citation>
    <scope>NUCLEOTIDE SEQUENCE</scope>
    <source>
        <strain evidence="18">SH051</strain>
    </source>
</reference>
<dbReference type="GO" id="GO:0008955">
    <property type="term" value="F:peptidoglycan glycosyltransferase activity"/>
    <property type="evidence" value="ECO:0007669"/>
    <property type="project" value="UniProtKB-EC"/>
</dbReference>
<evidence type="ECO:0000256" key="5">
    <source>
        <dbReference type="ARBA" id="ARBA00022676"/>
    </source>
</evidence>
<keyword evidence="5" id="KW-0328">Glycosyltransferase</keyword>
<comment type="catalytic activity">
    <reaction evidence="12">
        <text>Preferential cleavage: (Ac)2-L-Lys-D-Ala-|-D-Ala. Also transpeptidation of peptidyl-alanyl moieties that are N-acyl substituents of D-alanine.</text>
        <dbReference type="EC" id="3.4.16.4"/>
    </reaction>
</comment>
<dbReference type="KEGG" id="broo:brsh051_12890"/>
<evidence type="ECO:0000256" key="10">
    <source>
        <dbReference type="ARBA" id="ARBA00023268"/>
    </source>
</evidence>
<dbReference type="InterPro" id="IPR036950">
    <property type="entry name" value="PBP_transglycosylase"/>
</dbReference>
<dbReference type="FunFam" id="1.10.3810.10:FF:000001">
    <property type="entry name" value="Penicillin-binding protein 1A"/>
    <property type="match status" value="1"/>
</dbReference>
<feature type="domain" description="Penicillin-binding protein transpeptidase" evidence="16">
    <location>
        <begin position="372"/>
        <end position="623"/>
    </location>
</feature>
<comment type="similarity">
    <text evidence="1">In the C-terminal section; belongs to the transpeptidase family.</text>
</comment>
<dbReference type="SUPFAM" id="SSF53955">
    <property type="entry name" value="Lysozyme-like"/>
    <property type="match status" value="1"/>
</dbReference>
<dbReference type="GO" id="GO:0008360">
    <property type="term" value="P:regulation of cell shape"/>
    <property type="evidence" value="ECO:0007669"/>
    <property type="project" value="UniProtKB-KW"/>
</dbReference>